<evidence type="ECO:0000256" key="2">
    <source>
        <dbReference type="ARBA" id="ARBA00022603"/>
    </source>
</evidence>
<dbReference type="InterPro" id="IPR046820">
    <property type="entry name" value="MmeI_TRD"/>
</dbReference>
<dbReference type="GO" id="GO:0006304">
    <property type="term" value="P:DNA modification"/>
    <property type="evidence" value="ECO:0007669"/>
    <property type="project" value="InterPro"/>
</dbReference>
<evidence type="ECO:0000313" key="9">
    <source>
        <dbReference type="EMBL" id="SNR85786.1"/>
    </source>
</evidence>
<dbReference type="GO" id="GO:0009007">
    <property type="term" value="F:site-specific DNA-methyltransferase (adenine-specific) activity"/>
    <property type="evidence" value="ECO:0007669"/>
    <property type="project" value="UniProtKB-EC"/>
</dbReference>
<dbReference type="InterPro" id="IPR011639">
    <property type="entry name" value="MethylTrfase_TaqI-like_dom"/>
</dbReference>
<accession>A0A238ZQR0</accession>
<dbReference type="EMBL" id="FZNO01000032">
    <property type="protein sequence ID" value="SNR85786.1"/>
    <property type="molecule type" value="Genomic_DNA"/>
</dbReference>
<evidence type="ECO:0000256" key="4">
    <source>
        <dbReference type="ARBA" id="ARBA00022691"/>
    </source>
</evidence>
<dbReference type="Proteomes" id="UP000198403">
    <property type="component" value="Unassembled WGS sequence"/>
</dbReference>
<dbReference type="RefSeq" id="WP_089338545.1">
    <property type="nucleotide sequence ID" value="NZ_FZNO01000032.1"/>
</dbReference>
<feature type="domain" description="Type II methyltransferase M.TaqI-like" evidence="7">
    <location>
        <begin position="686"/>
        <end position="957"/>
    </location>
</feature>
<comment type="catalytic activity">
    <reaction evidence="5">
        <text>a 2'-deoxyadenosine in DNA + S-adenosyl-L-methionine = an N(6)-methyl-2'-deoxyadenosine in DNA + S-adenosyl-L-homocysteine + H(+)</text>
        <dbReference type="Rhea" id="RHEA:15197"/>
        <dbReference type="Rhea" id="RHEA-COMP:12418"/>
        <dbReference type="Rhea" id="RHEA-COMP:12419"/>
        <dbReference type="ChEBI" id="CHEBI:15378"/>
        <dbReference type="ChEBI" id="CHEBI:57856"/>
        <dbReference type="ChEBI" id="CHEBI:59789"/>
        <dbReference type="ChEBI" id="CHEBI:90615"/>
        <dbReference type="ChEBI" id="CHEBI:90616"/>
        <dbReference type="EC" id="2.1.1.72"/>
    </reaction>
</comment>
<dbReference type="PANTHER" id="PTHR33841">
    <property type="entry name" value="DNA METHYLTRANSFERASE YEEA-RELATED"/>
    <property type="match status" value="1"/>
</dbReference>
<evidence type="ECO:0000256" key="5">
    <source>
        <dbReference type="ARBA" id="ARBA00047942"/>
    </source>
</evidence>
<dbReference type="Pfam" id="PF07669">
    <property type="entry name" value="Eco57I"/>
    <property type="match status" value="1"/>
</dbReference>
<keyword evidence="2" id="KW-0489">Methyltransferase</keyword>
<dbReference type="Pfam" id="PF20466">
    <property type="entry name" value="MmeI_TRD"/>
    <property type="match status" value="1"/>
</dbReference>
<dbReference type="PANTHER" id="PTHR33841:SF1">
    <property type="entry name" value="DNA METHYLTRANSFERASE A"/>
    <property type="match status" value="1"/>
</dbReference>
<dbReference type="PROSITE" id="PS00092">
    <property type="entry name" value="N6_MTASE"/>
    <property type="match status" value="1"/>
</dbReference>
<dbReference type="InterPro" id="IPR050953">
    <property type="entry name" value="N4_N6_ade-DNA_methylase"/>
</dbReference>
<dbReference type="GO" id="GO:0032259">
    <property type="term" value="P:methylation"/>
    <property type="evidence" value="ECO:0007669"/>
    <property type="project" value="UniProtKB-KW"/>
</dbReference>
<sequence length="1339" mass="147976">MTSSAAAQRHAWLELLQQSGPFLTVPVADEIWPAGLPAVPQPVRAGLRAAVTQLLDDSGASRAAIARHVFCDALRWGDALVEGPELPAMLTEVVAEHGVVLRPDFAFRTHDDLVLDDEGEDADELDDADEDEDGGAAEPAAAPAPVGPWRLLGMWAPWGTHPLRRTVQAGWAASPVERLAALLRARDVPLGLVSDGRWWALVWAPRGKPVGAAVFDASLWSEEPETLAAFVALLERRRFLGVPVREQLPALLKRSASAQEEVTTALGGQVRAAVEMLVRKLDELDRNAGGTLLTDVSDDELYAGVVTVMMRVVFLLFAEERRLLPSDDARYEAAYSVGRLVEQLEQRAAVHGEQTLEHRTGAWHRLLALTRALHGGVAHEDLRLPPYGGALFDPDRYAWLEGHDGTPPPVDDLTVLRMLDAVQYVRLYGERRRLSFRALDVEQIGYVYEGLLESEVRTATEPVLLLRPQRNGIDLIPASIAIEIVTDNLHGWVASAYVGKRTASAATRKRATRLLAEPVAPSVPMALHSVFEQQLAERLAEFGPLLRLDERDRPLLVPVGGRYVAPSTRRAATGAHYTPRSLAEEVVQHALEPLIYRPGPLETLERDTWVLRPSTELLALRVADIAMGSGAFLVAACRFLADRLMEAWDIEGDTEATRALMHRTIDTADAEVEGVLLRARRLVAEHCLYGVDVNPLAVEMAKLSLWLVTMDRERPFGFLDDRLVCGDSLLGISSMEQLEALHLDPVAGRRLHENTLDYGKGWHDMLAHAADARRRITATPVVTVRDVEHKARLLADAEAASGPLQVVADALTGAGLRAATQSPRQRDGIFRQLYAAVLDYDSSADPEVFRQFTGAVNAGLPSGKEPRRPLHWPLAFPEVFADVDQVGFDAIIGNPPFLGGKRISRPLGNDYLAWLTTWDGRGVKGNADLASRFLLRADALLGLRGQLGVVATNSVTEGDTLTVGVLQLEQRGWTMRRGVSSHPWPSASASLSIVELWESRAAVHASAVLDNEPVPRLGADLQPYLRETGRPRPLAENEGFAFQGHNVLGAGFMLTEDYALELIEQDPQNADVVFPYISGADISRRPDASASRWIINFREQSEAWARRYPGPWARVQQNVWPERSTKDAVKYPRMVNEWWKFWQYRQGLEEATKSLNYVLAISLTSSTVSPVRIPTGPTFDQTCVVFAFEDCASLAVLASGVHQAWVLRYGSTLETRVRYIHSNVFQTFPRPTLTPELLVAGEHLDRERRAIMLGRALGLTKLYNQVHDPSVTDPAIIRLRELHTQIDHAVLAAYGWNDLDPQIGHHPTKIGIRWTVSPEARFELLDRLLVENHRRAAQA</sequence>
<feature type="domain" description="MmeI-like target recognition" evidence="8">
    <location>
        <begin position="1048"/>
        <end position="1233"/>
    </location>
</feature>
<dbReference type="InterPro" id="IPR029063">
    <property type="entry name" value="SAM-dependent_MTases_sf"/>
</dbReference>
<dbReference type="OrthoDB" id="4280289at2"/>
<organism evidence="9 10">
    <name type="scientific">Blastococcus mobilis</name>
    <dbReference type="NCBI Taxonomy" id="1938746"/>
    <lineage>
        <taxon>Bacteria</taxon>
        <taxon>Bacillati</taxon>
        <taxon>Actinomycetota</taxon>
        <taxon>Actinomycetes</taxon>
        <taxon>Geodermatophilales</taxon>
        <taxon>Geodermatophilaceae</taxon>
        <taxon>Blastococcus</taxon>
    </lineage>
</organism>
<name>A0A238ZQR0_9ACTN</name>
<proteinExistence type="predicted"/>
<evidence type="ECO:0000256" key="6">
    <source>
        <dbReference type="SAM" id="MobiDB-lite"/>
    </source>
</evidence>
<dbReference type="InterPro" id="IPR002052">
    <property type="entry name" value="DNA_methylase_N6_adenine_CS"/>
</dbReference>
<feature type="region of interest" description="Disordered" evidence="6">
    <location>
        <begin position="120"/>
        <end position="145"/>
    </location>
</feature>
<feature type="compositionally biased region" description="Low complexity" evidence="6">
    <location>
        <begin position="136"/>
        <end position="145"/>
    </location>
</feature>
<dbReference type="GO" id="GO:0003676">
    <property type="term" value="F:nucleic acid binding"/>
    <property type="evidence" value="ECO:0007669"/>
    <property type="project" value="InterPro"/>
</dbReference>
<feature type="compositionally biased region" description="Acidic residues" evidence="6">
    <location>
        <begin position="120"/>
        <end position="135"/>
    </location>
</feature>
<gene>
    <name evidence="9" type="ORF">SAMN06272737_1327</name>
</gene>
<dbReference type="PRINTS" id="PR00507">
    <property type="entry name" value="N12N6MTFRASE"/>
</dbReference>
<keyword evidence="3" id="KW-0808">Transferase</keyword>
<keyword evidence="4" id="KW-0949">S-adenosyl-L-methionine</keyword>
<evidence type="ECO:0000259" key="7">
    <source>
        <dbReference type="Pfam" id="PF07669"/>
    </source>
</evidence>
<evidence type="ECO:0000313" key="10">
    <source>
        <dbReference type="Proteomes" id="UP000198403"/>
    </source>
</evidence>
<evidence type="ECO:0000259" key="8">
    <source>
        <dbReference type="Pfam" id="PF20466"/>
    </source>
</evidence>
<protein>
    <recommendedName>
        <fullName evidence="1">site-specific DNA-methyltransferase (adenine-specific)</fullName>
        <ecNumber evidence="1">2.1.1.72</ecNumber>
    </recommendedName>
</protein>
<reference evidence="9 10" key="1">
    <citation type="submission" date="2017-06" db="EMBL/GenBank/DDBJ databases">
        <authorList>
            <person name="Kim H.J."/>
            <person name="Triplett B.A."/>
        </authorList>
    </citation>
    <scope>NUCLEOTIDE SEQUENCE [LARGE SCALE GENOMIC DNA]</scope>
    <source>
        <strain evidence="9 10">DSM 44272</strain>
    </source>
</reference>
<dbReference type="SUPFAM" id="SSF53335">
    <property type="entry name" value="S-adenosyl-L-methionine-dependent methyltransferases"/>
    <property type="match status" value="1"/>
</dbReference>
<keyword evidence="10" id="KW-1185">Reference proteome</keyword>
<evidence type="ECO:0000256" key="3">
    <source>
        <dbReference type="ARBA" id="ARBA00022679"/>
    </source>
</evidence>
<dbReference type="Gene3D" id="3.40.50.150">
    <property type="entry name" value="Vaccinia Virus protein VP39"/>
    <property type="match status" value="2"/>
</dbReference>
<dbReference type="EC" id="2.1.1.72" evidence="1"/>
<evidence type="ECO:0000256" key="1">
    <source>
        <dbReference type="ARBA" id="ARBA00011900"/>
    </source>
</evidence>